<feature type="transmembrane region" description="Helical" evidence="1">
    <location>
        <begin position="50"/>
        <end position="70"/>
    </location>
</feature>
<comment type="caution">
    <text evidence="2">The sequence shown here is derived from an EMBL/GenBank/DDBJ whole genome shotgun (WGS) entry which is preliminary data.</text>
</comment>
<gene>
    <name evidence="2" type="ORF">ALO81_04808</name>
</gene>
<sequence>MSHNLLSSIVNLAFTLGGLLGVTGAVTYLATHASAARKAPGHAEGGGKVIAVLLLCGGLAGLDQMISAAARQF</sequence>
<dbReference type="Proteomes" id="UP000050564">
    <property type="component" value="Unassembled WGS sequence"/>
</dbReference>
<reference evidence="2 3" key="1">
    <citation type="submission" date="2015-09" db="EMBL/GenBank/DDBJ databases">
        <title>Genome announcement of multiple Pseudomonas syringae strains.</title>
        <authorList>
            <person name="Thakur S."/>
            <person name="Wang P.W."/>
            <person name="Gong Y."/>
            <person name="Weir B.S."/>
            <person name="Guttman D.S."/>
        </authorList>
    </citation>
    <scope>NUCLEOTIDE SEQUENCE [LARGE SCALE GENOMIC DNA]</scope>
    <source>
        <strain evidence="2 3">ICMP2823</strain>
    </source>
</reference>
<accession>A0A0P9LI18</accession>
<dbReference type="PATRIC" id="fig|86840.3.peg.3313"/>
<organism evidence="2 3">
    <name type="scientific">Pseudomonas cannabina</name>
    <dbReference type="NCBI Taxonomy" id="86840"/>
    <lineage>
        <taxon>Bacteria</taxon>
        <taxon>Pseudomonadati</taxon>
        <taxon>Pseudomonadota</taxon>
        <taxon>Gammaproteobacteria</taxon>
        <taxon>Pseudomonadales</taxon>
        <taxon>Pseudomonadaceae</taxon>
        <taxon>Pseudomonas</taxon>
    </lineage>
</organism>
<keyword evidence="1" id="KW-1133">Transmembrane helix</keyword>
<evidence type="ECO:0000313" key="2">
    <source>
        <dbReference type="EMBL" id="KPW69320.1"/>
    </source>
</evidence>
<protein>
    <submittedName>
        <fullName evidence="2">TraQ protein</fullName>
    </submittedName>
</protein>
<evidence type="ECO:0000313" key="3">
    <source>
        <dbReference type="Proteomes" id="UP000050564"/>
    </source>
</evidence>
<dbReference type="EMBL" id="LJPX01000445">
    <property type="protein sequence ID" value="KPW69320.1"/>
    <property type="molecule type" value="Genomic_DNA"/>
</dbReference>
<keyword evidence="1" id="KW-0472">Membrane</keyword>
<proteinExistence type="predicted"/>
<dbReference type="AlphaFoldDB" id="A0A0P9LI18"/>
<evidence type="ECO:0000256" key="1">
    <source>
        <dbReference type="SAM" id="Phobius"/>
    </source>
</evidence>
<feature type="transmembrane region" description="Helical" evidence="1">
    <location>
        <begin position="12"/>
        <end position="30"/>
    </location>
</feature>
<keyword evidence="1" id="KW-0812">Transmembrane</keyword>
<name>A0A0P9LI18_PSECA</name>
<feature type="non-terminal residue" evidence="2">
    <location>
        <position position="73"/>
    </location>
</feature>